<dbReference type="PANTHER" id="PTHR43280">
    <property type="entry name" value="ARAC-FAMILY TRANSCRIPTIONAL REGULATOR"/>
    <property type="match status" value="1"/>
</dbReference>
<evidence type="ECO:0000256" key="1">
    <source>
        <dbReference type="ARBA" id="ARBA00023015"/>
    </source>
</evidence>
<keyword evidence="2" id="KW-0238">DNA-binding</keyword>
<dbReference type="SUPFAM" id="SSF51182">
    <property type="entry name" value="RmlC-like cupins"/>
    <property type="match status" value="1"/>
</dbReference>
<dbReference type="OrthoDB" id="9787988at2"/>
<feature type="domain" description="HTH araC/xylS-type" evidence="4">
    <location>
        <begin position="181"/>
        <end position="280"/>
    </location>
</feature>
<evidence type="ECO:0000256" key="2">
    <source>
        <dbReference type="ARBA" id="ARBA00023125"/>
    </source>
</evidence>
<sequence>MKPIHYNVPVPKDRTLFVQEDILERFYPHMHRHEEYQLIWIVEGTGQLLVEDSLHNFKKDDIFLLGSNQPHVFKNEQVGGFARSVSVFFNVKGRLAGMLDLPELGVLLDFISNNQRGFRVPNTYLSQVRRRIEILKKSDHMDQLINFFYLLKALNSVSSQLKPLSGASFVENEPTTTIRINKLCRYIDEHFKDNIALSEVAEQAHLTPQAFCRFFKKSTGKTFVSYLNDIRVREACRLLGTGTYDCISTVAYLCGFNSITNFNRVFRNVIGESPKEYVNKYITLLYQ</sequence>
<dbReference type="GO" id="GO:0003700">
    <property type="term" value="F:DNA-binding transcription factor activity"/>
    <property type="evidence" value="ECO:0007669"/>
    <property type="project" value="InterPro"/>
</dbReference>
<gene>
    <name evidence="5" type="ORF">FAZ15_00310</name>
</gene>
<dbReference type="RefSeq" id="WP_136899001.1">
    <property type="nucleotide sequence ID" value="NZ_SUME01000001.1"/>
</dbReference>
<dbReference type="InterPro" id="IPR014710">
    <property type="entry name" value="RmlC-like_jellyroll"/>
</dbReference>
<comment type="caution">
    <text evidence="5">The sequence shown here is derived from an EMBL/GenBank/DDBJ whole genome shotgun (WGS) entry which is preliminary data.</text>
</comment>
<dbReference type="SMART" id="SM00342">
    <property type="entry name" value="HTH_ARAC"/>
    <property type="match status" value="1"/>
</dbReference>
<protein>
    <submittedName>
        <fullName evidence="5">Helix-turn-helix domain-containing protein</fullName>
    </submittedName>
</protein>
<reference evidence="5 6" key="1">
    <citation type="submission" date="2019-04" db="EMBL/GenBank/DDBJ databases">
        <title>Sphingobacterium olei sp. nov., isolated from oil-contaminated soil.</title>
        <authorList>
            <person name="Liu B."/>
        </authorList>
    </citation>
    <scope>NUCLEOTIDE SEQUENCE [LARGE SCALE GENOMIC DNA]</scope>
    <source>
        <strain evidence="5 6">HAL-9</strain>
    </source>
</reference>
<keyword evidence="1" id="KW-0805">Transcription regulation</keyword>
<dbReference type="InterPro" id="IPR018062">
    <property type="entry name" value="HTH_AraC-typ_CS"/>
</dbReference>
<evidence type="ECO:0000259" key="4">
    <source>
        <dbReference type="PROSITE" id="PS01124"/>
    </source>
</evidence>
<dbReference type="InterPro" id="IPR011051">
    <property type="entry name" value="RmlC_Cupin_sf"/>
</dbReference>
<organism evidence="5 6">
    <name type="scientific">Sphingobacterium olei</name>
    <dbReference type="NCBI Taxonomy" id="2571155"/>
    <lineage>
        <taxon>Bacteria</taxon>
        <taxon>Pseudomonadati</taxon>
        <taxon>Bacteroidota</taxon>
        <taxon>Sphingobacteriia</taxon>
        <taxon>Sphingobacteriales</taxon>
        <taxon>Sphingobacteriaceae</taxon>
        <taxon>Sphingobacterium</taxon>
    </lineage>
</organism>
<dbReference type="PROSITE" id="PS01124">
    <property type="entry name" value="HTH_ARAC_FAMILY_2"/>
    <property type="match status" value="1"/>
</dbReference>
<dbReference type="Gene3D" id="1.10.10.60">
    <property type="entry name" value="Homeodomain-like"/>
    <property type="match status" value="2"/>
</dbReference>
<keyword evidence="6" id="KW-1185">Reference proteome</keyword>
<dbReference type="EMBL" id="SUME01000001">
    <property type="protein sequence ID" value="TJZ62789.1"/>
    <property type="molecule type" value="Genomic_DNA"/>
</dbReference>
<proteinExistence type="predicted"/>
<dbReference type="Pfam" id="PF02311">
    <property type="entry name" value="AraC_binding"/>
    <property type="match status" value="1"/>
</dbReference>
<dbReference type="SUPFAM" id="SSF46689">
    <property type="entry name" value="Homeodomain-like"/>
    <property type="match status" value="2"/>
</dbReference>
<evidence type="ECO:0000313" key="6">
    <source>
        <dbReference type="Proteomes" id="UP000306808"/>
    </source>
</evidence>
<dbReference type="PANTHER" id="PTHR43280:SF27">
    <property type="entry name" value="TRANSCRIPTIONAL REGULATOR MTLR"/>
    <property type="match status" value="1"/>
</dbReference>
<dbReference type="Pfam" id="PF12833">
    <property type="entry name" value="HTH_18"/>
    <property type="match status" value="1"/>
</dbReference>
<evidence type="ECO:0000256" key="3">
    <source>
        <dbReference type="ARBA" id="ARBA00023163"/>
    </source>
</evidence>
<dbReference type="InterPro" id="IPR018060">
    <property type="entry name" value="HTH_AraC"/>
</dbReference>
<dbReference type="GO" id="GO:0043565">
    <property type="term" value="F:sequence-specific DNA binding"/>
    <property type="evidence" value="ECO:0007669"/>
    <property type="project" value="InterPro"/>
</dbReference>
<dbReference type="InterPro" id="IPR003313">
    <property type="entry name" value="AraC-bd"/>
</dbReference>
<evidence type="ECO:0000313" key="5">
    <source>
        <dbReference type="EMBL" id="TJZ62789.1"/>
    </source>
</evidence>
<accession>A0A4U0P642</accession>
<dbReference type="Proteomes" id="UP000306808">
    <property type="component" value="Unassembled WGS sequence"/>
</dbReference>
<dbReference type="PROSITE" id="PS00041">
    <property type="entry name" value="HTH_ARAC_FAMILY_1"/>
    <property type="match status" value="1"/>
</dbReference>
<dbReference type="Gene3D" id="2.60.120.10">
    <property type="entry name" value="Jelly Rolls"/>
    <property type="match status" value="1"/>
</dbReference>
<keyword evidence="3" id="KW-0804">Transcription</keyword>
<dbReference type="AlphaFoldDB" id="A0A4U0P642"/>
<name>A0A4U0P642_9SPHI</name>
<dbReference type="InterPro" id="IPR009057">
    <property type="entry name" value="Homeodomain-like_sf"/>
</dbReference>